<dbReference type="InterPro" id="IPR033133">
    <property type="entry name" value="PUM-HD"/>
</dbReference>
<evidence type="ECO:0000259" key="3">
    <source>
        <dbReference type="PROSITE" id="PS50303"/>
    </source>
</evidence>
<evidence type="ECO:0000256" key="2">
    <source>
        <dbReference type="PROSITE-ProRule" id="PRU00317"/>
    </source>
</evidence>
<dbReference type="PROSITE" id="PS50302">
    <property type="entry name" value="PUM"/>
    <property type="match status" value="2"/>
</dbReference>
<dbReference type="InterPro" id="IPR016024">
    <property type="entry name" value="ARM-type_fold"/>
</dbReference>
<protein>
    <recommendedName>
        <fullName evidence="3">PUM-HD domain-containing protein</fullName>
    </recommendedName>
</protein>
<dbReference type="Proteomes" id="UP001189429">
    <property type="component" value="Unassembled WGS sequence"/>
</dbReference>
<evidence type="ECO:0000256" key="1">
    <source>
        <dbReference type="ARBA" id="ARBA00022737"/>
    </source>
</evidence>
<reference evidence="4" key="1">
    <citation type="submission" date="2023-10" db="EMBL/GenBank/DDBJ databases">
        <authorList>
            <person name="Chen Y."/>
            <person name="Shah S."/>
            <person name="Dougan E. K."/>
            <person name="Thang M."/>
            <person name="Chan C."/>
        </authorList>
    </citation>
    <scope>NUCLEOTIDE SEQUENCE [LARGE SCALE GENOMIC DNA]</scope>
</reference>
<dbReference type="SMART" id="SM00025">
    <property type="entry name" value="Pumilio"/>
    <property type="match status" value="4"/>
</dbReference>
<proteinExistence type="predicted"/>
<feature type="repeat" description="Pumilio" evidence="2">
    <location>
        <begin position="314"/>
        <end position="353"/>
    </location>
</feature>
<comment type="caution">
    <text evidence="4">The sequence shown here is derived from an EMBL/GenBank/DDBJ whole genome shotgun (WGS) entry which is preliminary data.</text>
</comment>
<gene>
    <name evidence="4" type="ORF">PCOR1329_LOCUS573</name>
</gene>
<dbReference type="InterPro" id="IPR011989">
    <property type="entry name" value="ARM-like"/>
</dbReference>
<sequence>MCSSRRTRKQQLPTSARPRRWLSWSLDMGSSIAKTERENINKPAADAAVPKANTHHSVVQTATWRDSKAQQKLDKSRKVTDAAADALADAQATWVHAHSECMLAQTASNETQEALEGVRQVEGAGLEPEAPNHISEEKQEAVKLGGAGGAGLAGAGGGAPAASSTGSAVDGSGTLGSTVGAGSAAAGGVGKQDRLQERLAEGASLQGGHHGASSVRVAARGGVRGDDSKTPWTCTCGRHRGKLGITDQMQGMQSLSPFCLCHSNDIRHGMPRNEQVEQAAGQVAVLSKTADGCRRVQGALKSALKPDQKAIVHELKGHVCELLESPHGNHVLQLAVELLPPDAVDFVCSEILQRWSAADLARQPYGCRVLERLIEHFPRGRLECALRDILGNVETLSGDQYGNFVIQHLLEHGDDAQRRHIAGVVRQNPALFVHGVSACGVLDKILTYGSWNDQVDIAERIVAQEPLLATMAASAHGFASTQRLFTIAAHARACPAAAGGGLLEAACRQLLEPPALDRMMAS</sequence>
<accession>A0ABN9PCH9</accession>
<dbReference type="PANTHER" id="PTHR12537">
    <property type="entry name" value="RNA BINDING PROTEIN PUMILIO-RELATED"/>
    <property type="match status" value="1"/>
</dbReference>
<dbReference type="InterPro" id="IPR001313">
    <property type="entry name" value="Pumilio_RNA-bd_rpt"/>
</dbReference>
<feature type="repeat" description="Pumilio" evidence="2">
    <location>
        <begin position="388"/>
        <end position="423"/>
    </location>
</feature>
<evidence type="ECO:0000313" key="5">
    <source>
        <dbReference type="Proteomes" id="UP001189429"/>
    </source>
</evidence>
<keyword evidence="5" id="KW-1185">Reference proteome</keyword>
<evidence type="ECO:0000313" key="4">
    <source>
        <dbReference type="EMBL" id="CAK0788833.1"/>
    </source>
</evidence>
<dbReference type="PANTHER" id="PTHR12537:SF12">
    <property type="entry name" value="MATERNAL PROTEIN PUMILIO"/>
    <property type="match status" value="1"/>
</dbReference>
<feature type="domain" description="PUM-HD" evidence="3">
    <location>
        <begin position="170"/>
        <end position="522"/>
    </location>
</feature>
<organism evidence="4 5">
    <name type="scientific">Prorocentrum cordatum</name>
    <dbReference type="NCBI Taxonomy" id="2364126"/>
    <lineage>
        <taxon>Eukaryota</taxon>
        <taxon>Sar</taxon>
        <taxon>Alveolata</taxon>
        <taxon>Dinophyceae</taxon>
        <taxon>Prorocentrales</taxon>
        <taxon>Prorocentraceae</taxon>
        <taxon>Prorocentrum</taxon>
    </lineage>
</organism>
<dbReference type="Pfam" id="PF00806">
    <property type="entry name" value="PUF"/>
    <property type="match status" value="3"/>
</dbReference>
<keyword evidence="1" id="KW-0677">Repeat</keyword>
<dbReference type="Gene3D" id="1.25.10.10">
    <property type="entry name" value="Leucine-rich Repeat Variant"/>
    <property type="match status" value="1"/>
</dbReference>
<name>A0ABN9PCH9_9DINO</name>
<feature type="non-terminal residue" evidence="4">
    <location>
        <position position="522"/>
    </location>
</feature>
<dbReference type="EMBL" id="CAUYUJ010000122">
    <property type="protein sequence ID" value="CAK0788833.1"/>
    <property type="molecule type" value="Genomic_DNA"/>
</dbReference>
<dbReference type="PROSITE" id="PS50303">
    <property type="entry name" value="PUM_HD"/>
    <property type="match status" value="1"/>
</dbReference>
<dbReference type="SUPFAM" id="SSF48371">
    <property type="entry name" value="ARM repeat"/>
    <property type="match status" value="1"/>
</dbReference>